<dbReference type="EMBL" id="DF820464">
    <property type="protein sequence ID" value="GAK56550.1"/>
    <property type="molecule type" value="Genomic_DNA"/>
</dbReference>
<dbReference type="Proteomes" id="UP000030661">
    <property type="component" value="Unassembled WGS sequence"/>
</dbReference>
<reference evidence="1" key="1">
    <citation type="journal article" date="2015" name="PeerJ">
        <title>First genomic representation of candidate bacterial phylum KSB3 points to enhanced environmental sensing as a trigger of wastewater bulking.</title>
        <authorList>
            <person name="Sekiguchi Y."/>
            <person name="Ohashi A."/>
            <person name="Parks D.H."/>
            <person name="Yamauchi T."/>
            <person name="Tyson G.W."/>
            <person name="Hugenholtz P."/>
        </authorList>
    </citation>
    <scope>NUCLEOTIDE SEQUENCE [LARGE SCALE GENOMIC DNA]</scope>
</reference>
<dbReference type="AlphaFoldDB" id="A0A081BW45"/>
<dbReference type="PANTHER" id="PTHR34504:SF2">
    <property type="entry name" value="UPF0150 PROTEIN SSL0259"/>
    <property type="match status" value="1"/>
</dbReference>
<proteinExistence type="predicted"/>
<accession>A0A081BW45</accession>
<evidence type="ECO:0000313" key="1">
    <source>
        <dbReference type="EMBL" id="GAK56550.1"/>
    </source>
</evidence>
<dbReference type="InterPro" id="IPR051404">
    <property type="entry name" value="TA_system_antitoxin"/>
</dbReference>
<dbReference type="SUPFAM" id="SSF143100">
    <property type="entry name" value="TTHA1013/TTHA0281-like"/>
    <property type="match status" value="1"/>
</dbReference>
<dbReference type="InterPro" id="IPR035069">
    <property type="entry name" value="TTHA1013/TTHA0281-like"/>
</dbReference>
<sequence length="88" mass="9902">MKKALPLTAVIEREGDGYVATCQELDVVSQGETIEEARMNLVEAVEGFLEVASPSEIKRRLKKQIYIMPIMPVMPDRKHLHKAEVSHA</sequence>
<dbReference type="eggNOG" id="COG1598">
    <property type="taxonomic scope" value="Bacteria"/>
</dbReference>
<gene>
    <name evidence="1" type="ORF">U27_03512</name>
</gene>
<dbReference type="PANTHER" id="PTHR34504">
    <property type="entry name" value="ANTITOXIN HICB"/>
    <property type="match status" value="1"/>
</dbReference>
<dbReference type="STRING" id="1499967.U27_03512"/>
<organism evidence="1">
    <name type="scientific">Vecturithrix granuli</name>
    <dbReference type="NCBI Taxonomy" id="1499967"/>
    <lineage>
        <taxon>Bacteria</taxon>
        <taxon>Candidatus Moduliflexota</taxon>
        <taxon>Candidatus Vecturitrichia</taxon>
        <taxon>Candidatus Vecturitrichales</taxon>
        <taxon>Candidatus Vecturitrichaceae</taxon>
        <taxon>Candidatus Vecturithrix</taxon>
    </lineage>
</organism>
<keyword evidence="2" id="KW-1185">Reference proteome</keyword>
<protein>
    <recommendedName>
        <fullName evidence="3">HicB-like antitoxin of toxin-antitoxin system domain-containing protein</fullName>
    </recommendedName>
</protein>
<dbReference type="Gene3D" id="3.30.160.250">
    <property type="match status" value="1"/>
</dbReference>
<name>A0A081BW45_VECG1</name>
<dbReference type="HOGENOM" id="CLU_114047_10_3_0"/>
<evidence type="ECO:0000313" key="2">
    <source>
        <dbReference type="Proteomes" id="UP000030661"/>
    </source>
</evidence>
<evidence type="ECO:0008006" key="3">
    <source>
        <dbReference type="Google" id="ProtNLM"/>
    </source>
</evidence>